<gene>
    <name evidence="3" type="ORF">BRM3_13115</name>
</gene>
<feature type="transmembrane region" description="Helical" evidence="2">
    <location>
        <begin position="272"/>
        <end position="291"/>
    </location>
</feature>
<keyword evidence="2" id="KW-0812">Transmembrane</keyword>
<feature type="compositionally biased region" description="Basic and acidic residues" evidence="1">
    <location>
        <begin position="27"/>
        <end position="40"/>
    </location>
</feature>
<proteinExistence type="predicted"/>
<dbReference type="GO" id="GO:0008237">
    <property type="term" value="F:metallopeptidase activity"/>
    <property type="evidence" value="ECO:0007669"/>
    <property type="project" value="UniProtKB-KW"/>
</dbReference>
<protein>
    <submittedName>
        <fullName evidence="3">PrsW family intramembrane metalloprotease</fullName>
    </submittedName>
</protein>
<feature type="region of interest" description="Disordered" evidence="1">
    <location>
        <begin position="433"/>
        <end position="454"/>
    </location>
</feature>
<feature type="compositionally biased region" description="Pro residues" evidence="1">
    <location>
        <begin position="1"/>
        <end position="11"/>
    </location>
</feature>
<feature type="transmembrane region" description="Helical" evidence="2">
    <location>
        <begin position="64"/>
        <end position="86"/>
    </location>
</feature>
<keyword evidence="2" id="KW-1133">Transmembrane helix</keyword>
<feature type="transmembrane region" description="Helical" evidence="2">
    <location>
        <begin position="311"/>
        <end position="331"/>
    </location>
</feature>
<keyword evidence="4" id="KW-1185">Reference proteome</keyword>
<feature type="region of interest" description="Disordered" evidence="1">
    <location>
        <begin position="1"/>
        <end position="52"/>
    </location>
</feature>
<dbReference type="Proteomes" id="UP001164305">
    <property type="component" value="Chromosome"/>
</dbReference>
<feature type="transmembrane region" description="Helical" evidence="2">
    <location>
        <begin position="167"/>
        <end position="188"/>
    </location>
</feature>
<evidence type="ECO:0000313" key="3">
    <source>
        <dbReference type="EMBL" id="UYG16532.1"/>
    </source>
</evidence>
<feature type="transmembrane region" description="Helical" evidence="2">
    <location>
        <begin position="244"/>
        <end position="265"/>
    </location>
</feature>
<dbReference type="PANTHER" id="PTHR36844:SF1">
    <property type="entry name" value="PROTEASE PRSW"/>
    <property type="match status" value="1"/>
</dbReference>
<feature type="transmembrane region" description="Helical" evidence="2">
    <location>
        <begin position="126"/>
        <end position="147"/>
    </location>
</feature>
<keyword evidence="3" id="KW-0482">Metalloprotease</keyword>
<evidence type="ECO:0000256" key="2">
    <source>
        <dbReference type="SAM" id="Phobius"/>
    </source>
</evidence>
<reference evidence="3" key="1">
    <citation type="submission" date="2022-10" db="EMBL/GenBank/DDBJ databases">
        <title>Whole-Genome Sequencing of Brachybacterium huguangmaarense BRM-3, Isolated from Betula schmidtii.</title>
        <authorList>
            <person name="Haam D."/>
        </authorList>
    </citation>
    <scope>NUCLEOTIDE SEQUENCE</scope>
    <source>
        <strain evidence="3">BRM-3</strain>
    </source>
</reference>
<sequence length="454" mass="48967">MSGAPPIPPAPGRDRAAGGPPPPVPGDEGRYAYDVARSDPRGPGSLGEGPAAPARARRPWVRRAAWIGGFALLALIAAGVSVYVAVKIGPGTALVAFTTALVPVAIVLAAVWWLDRYTPQPRSTLLFAFGWGAAMSVALALVIGTVVELTLIGEDTEADVAQFLGAVVQAPIVEESMKSAGLLVLLLFGRRYISGPLDGVVYAVLIAGGFAFTENILYFGQAFAQSQAAGETSAFWQTFLMRGLMSPFAHAGFTSLAGLGIGIAAERRSLPLYIGLGIGGLSLGMCLHALWNGATFFIDVDPEEPLRGFLTYYAIVQIPIFLILAAIMAWLRWRERTIVRRQLSAYGRAGWFTPDEVTMMLSMRSRRRAEAWAARHGANARTAMRDLIRAAVQLAMDRNSARHARRRTERIRRDERDLLERITSDRRLIDALTRPVARPAPAGAPTDTPERVAS</sequence>
<keyword evidence="2" id="KW-0472">Membrane</keyword>
<evidence type="ECO:0000313" key="4">
    <source>
        <dbReference type="Proteomes" id="UP001164305"/>
    </source>
</evidence>
<feature type="compositionally biased region" description="Low complexity" evidence="1">
    <location>
        <begin position="434"/>
        <end position="445"/>
    </location>
</feature>
<keyword evidence="3" id="KW-0645">Protease</keyword>
<feature type="transmembrane region" description="Helical" evidence="2">
    <location>
        <begin position="200"/>
        <end position="224"/>
    </location>
</feature>
<dbReference type="EMBL" id="CP107020">
    <property type="protein sequence ID" value="UYG16532.1"/>
    <property type="molecule type" value="Genomic_DNA"/>
</dbReference>
<dbReference type="Pfam" id="PF13367">
    <property type="entry name" value="PrsW-protease"/>
    <property type="match status" value="1"/>
</dbReference>
<accession>A0ABY6G094</accession>
<evidence type="ECO:0000256" key="1">
    <source>
        <dbReference type="SAM" id="MobiDB-lite"/>
    </source>
</evidence>
<dbReference type="PANTHER" id="PTHR36844">
    <property type="entry name" value="PROTEASE PRSW"/>
    <property type="match status" value="1"/>
</dbReference>
<dbReference type="InterPro" id="IPR026898">
    <property type="entry name" value="PrsW"/>
</dbReference>
<dbReference type="RefSeq" id="WP_263593745.1">
    <property type="nucleotide sequence ID" value="NZ_CP107020.1"/>
</dbReference>
<organism evidence="3 4">
    <name type="scientific">Brachybacterium huguangmaarense</name>
    <dbReference type="NCBI Taxonomy" id="1652028"/>
    <lineage>
        <taxon>Bacteria</taxon>
        <taxon>Bacillati</taxon>
        <taxon>Actinomycetota</taxon>
        <taxon>Actinomycetes</taxon>
        <taxon>Micrococcales</taxon>
        <taxon>Dermabacteraceae</taxon>
        <taxon>Brachybacterium</taxon>
    </lineage>
</organism>
<keyword evidence="3" id="KW-0378">Hydrolase</keyword>
<feature type="transmembrane region" description="Helical" evidence="2">
    <location>
        <begin position="92"/>
        <end position="114"/>
    </location>
</feature>
<name>A0ABY6G094_9MICO</name>